<feature type="domain" description="ABC transmembrane type-1" evidence="10">
    <location>
        <begin position="34"/>
        <end position="332"/>
    </location>
</feature>
<dbReference type="Pfam" id="PF00005">
    <property type="entry name" value="ABC_tran"/>
    <property type="match status" value="1"/>
</dbReference>
<dbReference type="SMART" id="SM00382">
    <property type="entry name" value="AAA"/>
    <property type="match status" value="1"/>
</dbReference>
<dbReference type="InterPro" id="IPR039421">
    <property type="entry name" value="Type_1_exporter"/>
</dbReference>
<feature type="transmembrane region" description="Helical" evidence="8">
    <location>
        <begin position="83"/>
        <end position="108"/>
    </location>
</feature>
<feature type="domain" description="ABC transporter" evidence="9">
    <location>
        <begin position="368"/>
        <end position="605"/>
    </location>
</feature>
<evidence type="ECO:0000256" key="4">
    <source>
        <dbReference type="ARBA" id="ARBA00022840"/>
    </source>
</evidence>
<dbReference type="Gene3D" id="3.40.50.300">
    <property type="entry name" value="P-loop containing nucleotide triphosphate hydrolases"/>
    <property type="match status" value="1"/>
</dbReference>
<dbReference type="InterPro" id="IPR003593">
    <property type="entry name" value="AAA+_ATPase"/>
</dbReference>
<feature type="region of interest" description="Disordered" evidence="7">
    <location>
        <begin position="611"/>
        <end position="633"/>
    </location>
</feature>
<evidence type="ECO:0000256" key="7">
    <source>
        <dbReference type="SAM" id="MobiDB-lite"/>
    </source>
</evidence>
<keyword evidence="2 8" id="KW-0812">Transmembrane</keyword>
<dbReference type="PROSITE" id="PS00211">
    <property type="entry name" value="ABC_TRANSPORTER_1"/>
    <property type="match status" value="1"/>
</dbReference>
<reference evidence="11 12" key="1">
    <citation type="submission" date="2020-04" db="EMBL/GenBank/DDBJ databases">
        <title>Donghicola sp., a member of the Rhodobacteraceae family isolated from mangrove forest in Thailand.</title>
        <authorList>
            <person name="Charoenyingcharoen P."/>
            <person name="Yukphan P."/>
        </authorList>
    </citation>
    <scope>NUCLEOTIDE SEQUENCE [LARGE SCALE GENOMIC DNA]</scope>
    <source>
        <strain evidence="11 12">C2-DW-16</strain>
    </source>
</reference>
<comment type="subcellular location">
    <subcellularLocation>
        <location evidence="1">Cell membrane</location>
        <topology evidence="1">Multi-pass membrane protein</topology>
    </subcellularLocation>
</comment>
<evidence type="ECO:0000259" key="10">
    <source>
        <dbReference type="PROSITE" id="PS50929"/>
    </source>
</evidence>
<evidence type="ECO:0000256" key="3">
    <source>
        <dbReference type="ARBA" id="ARBA00022741"/>
    </source>
</evidence>
<protein>
    <submittedName>
        <fullName evidence="11">ABC transporter ATP-binding protein</fullName>
    </submittedName>
</protein>
<dbReference type="GO" id="GO:0005524">
    <property type="term" value="F:ATP binding"/>
    <property type="evidence" value="ECO:0007669"/>
    <property type="project" value="UniProtKB-KW"/>
</dbReference>
<dbReference type="PROSITE" id="PS50929">
    <property type="entry name" value="ABC_TM1F"/>
    <property type="match status" value="1"/>
</dbReference>
<evidence type="ECO:0000313" key="12">
    <source>
        <dbReference type="Proteomes" id="UP000523601"/>
    </source>
</evidence>
<evidence type="ECO:0000256" key="1">
    <source>
        <dbReference type="ARBA" id="ARBA00004651"/>
    </source>
</evidence>
<feature type="transmembrane region" description="Helical" evidence="8">
    <location>
        <begin position="32"/>
        <end position="63"/>
    </location>
</feature>
<evidence type="ECO:0000259" key="9">
    <source>
        <dbReference type="PROSITE" id="PS50893"/>
    </source>
</evidence>
<dbReference type="Gene3D" id="1.20.1560.10">
    <property type="entry name" value="ABC transporter type 1, transmembrane domain"/>
    <property type="match status" value="1"/>
</dbReference>
<feature type="transmembrane region" description="Helical" evidence="8">
    <location>
        <begin position="164"/>
        <end position="184"/>
    </location>
</feature>
<evidence type="ECO:0000256" key="5">
    <source>
        <dbReference type="ARBA" id="ARBA00022989"/>
    </source>
</evidence>
<keyword evidence="4 11" id="KW-0067">ATP-binding</keyword>
<dbReference type="SUPFAM" id="SSF52540">
    <property type="entry name" value="P-loop containing nucleoside triphosphate hydrolases"/>
    <property type="match status" value="1"/>
</dbReference>
<dbReference type="PROSITE" id="PS50893">
    <property type="entry name" value="ABC_TRANSPORTER_2"/>
    <property type="match status" value="1"/>
</dbReference>
<dbReference type="Proteomes" id="UP000523601">
    <property type="component" value="Unassembled WGS sequence"/>
</dbReference>
<gene>
    <name evidence="11" type="ORF">HJ526_17320</name>
</gene>
<dbReference type="Pfam" id="PF00664">
    <property type="entry name" value="ABC_membrane"/>
    <property type="match status" value="1"/>
</dbReference>
<evidence type="ECO:0000256" key="2">
    <source>
        <dbReference type="ARBA" id="ARBA00022692"/>
    </source>
</evidence>
<evidence type="ECO:0000313" key="11">
    <source>
        <dbReference type="EMBL" id="NVO29185.1"/>
    </source>
</evidence>
<dbReference type="InterPro" id="IPR036640">
    <property type="entry name" value="ABC1_TM_sf"/>
</dbReference>
<dbReference type="InterPro" id="IPR017871">
    <property type="entry name" value="ABC_transporter-like_CS"/>
</dbReference>
<dbReference type="InterPro" id="IPR027417">
    <property type="entry name" value="P-loop_NTPase"/>
</dbReference>
<dbReference type="RefSeq" id="WP_176855875.1">
    <property type="nucleotide sequence ID" value="NZ_JABCJD010000011.1"/>
</dbReference>
<accession>A0ABX2PI45</accession>
<dbReference type="SUPFAM" id="SSF90123">
    <property type="entry name" value="ABC transporter transmembrane region"/>
    <property type="match status" value="1"/>
</dbReference>
<feature type="transmembrane region" description="Helical" evidence="8">
    <location>
        <begin position="190"/>
        <end position="210"/>
    </location>
</feature>
<name>A0ABX2PI45_9RHOB</name>
<comment type="caution">
    <text evidence="11">The sequence shown here is derived from an EMBL/GenBank/DDBJ whole genome shotgun (WGS) entry which is preliminary data.</text>
</comment>
<dbReference type="PANTHER" id="PTHR43394:SF1">
    <property type="entry name" value="ATP-BINDING CASSETTE SUB-FAMILY B MEMBER 10, MITOCHONDRIAL"/>
    <property type="match status" value="1"/>
</dbReference>
<proteinExistence type="predicted"/>
<sequence>MSMHVRKNSRSYWNLYVGFGIIHELARYNWKLLFLAFAAMLVGGFFDGISMIYILALLSGAVADADGKYHVNLGGMEVSGWQIPSLSVSLELALLLFLSLILLTIFMMRFRAIQLNRLLFGFTNQQRQKLFSAVSLARWQDIQTRNDSDIEHALTGEIDRITGCIFSALNFVQATIFAIIYIGFGIAISWPMMIALLGISAILWLSMAPFRNRSSMLGYQLQQVRGLQYRLISVYLTNLKAVRASNTGTRWLERFNDAIATHTSVSHSFAGLSSTAQGAFQFGSAAAIVIFLFIGLQFLKLPLAEIVILIVVLARVAMRVQAMQSSAQIFLSDVPAWLHIKSLIGVFQNSAAQMPKLSISVPQISQNFMLEGVNFSYDTAEIKALKDISIEIKAKTITAIVGPSGSGKSTLVDVLLGLLTVEDGEIALDGMKMRPEMFSSWRDQISYVGQEVALINGTIRENLLANLTSEPNEQELLEAIDFAAATDFVAKLPNGLDEPVGERGALLSGGQRQRIAIAASILSHRPVLILDEATSALDWEAQMKILDGLAKLRAEGKTVVLVAHRPSVVLRSDYVYVLDKGVLAEQGQVDKLSSIPESYLSKMIEHELKKTSNGTAPGWPVAATPEWDDGTMS</sequence>
<keyword evidence="6 8" id="KW-0472">Membrane</keyword>
<dbReference type="InterPro" id="IPR003439">
    <property type="entry name" value="ABC_transporter-like_ATP-bd"/>
</dbReference>
<dbReference type="InterPro" id="IPR011527">
    <property type="entry name" value="ABC1_TM_dom"/>
</dbReference>
<evidence type="ECO:0000256" key="6">
    <source>
        <dbReference type="ARBA" id="ARBA00023136"/>
    </source>
</evidence>
<keyword evidence="3" id="KW-0547">Nucleotide-binding</keyword>
<dbReference type="PANTHER" id="PTHR43394">
    <property type="entry name" value="ATP-DEPENDENT PERMEASE MDL1, MITOCHONDRIAL"/>
    <property type="match status" value="1"/>
</dbReference>
<organism evidence="11 12">
    <name type="scientific">Donghicola mangrovi</name>
    <dbReference type="NCBI Taxonomy" id="2729614"/>
    <lineage>
        <taxon>Bacteria</taxon>
        <taxon>Pseudomonadati</taxon>
        <taxon>Pseudomonadota</taxon>
        <taxon>Alphaproteobacteria</taxon>
        <taxon>Rhodobacterales</taxon>
        <taxon>Roseobacteraceae</taxon>
        <taxon>Donghicola</taxon>
    </lineage>
</organism>
<keyword evidence="5 8" id="KW-1133">Transmembrane helix</keyword>
<dbReference type="EMBL" id="JABCJD010000011">
    <property type="protein sequence ID" value="NVO29185.1"/>
    <property type="molecule type" value="Genomic_DNA"/>
</dbReference>
<evidence type="ECO:0000256" key="8">
    <source>
        <dbReference type="SAM" id="Phobius"/>
    </source>
</evidence>
<keyword evidence="12" id="KW-1185">Reference proteome</keyword>